<gene>
    <name evidence="3" type="ORF">WDZ17_14015</name>
</gene>
<keyword evidence="4" id="KW-1185">Reference proteome</keyword>
<feature type="region of interest" description="Disordered" evidence="1">
    <location>
        <begin position="518"/>
        <end position="540"/>
    </location>
</feature>
<name>A0ABU8RMX8_9ACTN</name>
<dbReference type="InterPro" id="IPR016035">
    <property type="entry name" value="Acyl_Trfase/lysoPLipase"/>
</dbReference>
<keyword evidence="2" id="KW-0812">Transmembrane</keyword>
<protein>
    <recommendedName>
        <fullName evidence="5">Patatin-like phospholipase</fullName>
    </recommendedName>
</protein>
<comment type="caution">
    <text evidence="3">The sequence shown here is derived from an EMBL/GenBank/DDBJ whole genome shotgun (WGS) entry which is preliminary data.</text>
</comment>
<evidence type="ECO:0000256" key="2">
    <source>
        <dbReference type="SAM" id="Phobius"/>
    </source>
</evidence>
<keyword evidence="2" id="KW-1133">Transmembrane helix</keyword>
<feature type="transmembrane region" description="Helical" evidence="2">
    <location>
        <begin position="172"/>
        <end position="190"/>
    </location>
</feature>
<evidence type="ECO:0000256" key="1">
    <source>
        <dbReference type="SAM" id="MobiDB-lite"/>
    </source>
</evidence>
<evidence type="ECO:0008006" key="5">
    <source>
        <dbReference type="Google" id="ProtNLM"/>
    </source>
</evidence>
<evidence type="ECO:0000313" key="4">
    <source>
        <dbReference type="Proteomes" id="UP001387100"/>
    </source>
</evidence>
<feature type="region of interest" description="Disordered" evidence="1">
    <location>
        <begin position="445"/>
        <end position="466"/>
    </location>
</feature>
<feature type="region of interest" description="Disordered" evidence="1">
    <location>
        <begin position="721"/>
        <end position="743"/>
    </location>
</feature>
<dbReference type="Gene3D" id="3.40.1090.10">
    <property type="entry name" value="Cytosolic phospholipase A2 catalytic domain"/>
    <property type="match status" value="1"/>
</dbReference>
<organism evidence="3 4">
    <name type="scientific">Pseudokineococcus basanitobsidens</name>
    <dbReference type="NCBI Taxonomy" id="1926649"/>
    <lineage>
        <taxon>Bacteria</taxon>
        <taxon>Bacillati</taxon>
        <taxon>Actinomycetota</taxon>
        <taxon>Actinomycetes</taxon>
        <taxon>Kineosporiales</taxon>
        <taxon>Kineosporiaceae</taxon>
        <taxon>Pseudokineococcus</taxon>
    </lineage>
</organism>
<dbReference type="Proteomes" id="UP001387100">
    <property type="component" value="Unassembled WGS sequence"/>
</dbReference>
<reference evidence="3 4" key="1">
    <citation type="journal article" date="2017" name="Int. J. Syst. Evol. Microbiol.">
        <title>Pseudokineococcus basanitobsidens sp. nov., isolated from volcanic rock.</title>
        <authorList>
            <person name="Lee D.W."/>
            <person name="Park M.Y."/>
            <person name="Kim J.J."/>
            <person name="Kim B.S."/>
        </authorList>
    </citation>
    <scope>NUCLEOTIDE SEQUENCE [LARGE SCALE GENOMIC DNA]</scope>
    <source>
        <strain evidence="3 4">DSM 103726</strain>
    </source>
</reference>
<sequence>MSGPVAGAGTGPAGVEVPAGLRGVAGYASPVRTCDVVMRGGVTSGVVYPWAVCELARQHRLVSVGGTSAGAIAAGVAAAAEHARDGGRTGRGGFGVLAELPGRLAAVRGGRSRLETLFSPEPGTAPLLRLLLAVLAAREAGPGRSARALAWLRALGTGAAAAACAPGGWWRVLLGVVPGVLVLVALLLVVPVPDPGGRSDGAAPVVGEVVLAVLGVLLVVAGGLVGAALVHLRALRVAVPGNLYGVCSGMPARTSSGDEDELVLTPWLTDLLDETAGLPPGEGPLLLGHLWAGPGRPAPRGLAEPPADAAVDLRVVTTSVTHGRPVHLPRPGAGSRASGDGADDGLPALYLDPVELRRLLPERVVAHLEAHPPPLPVDPVERLVRRARDAAARPLVPLPAASDLPVVLVVRMSLSYPLLVSAVPLHALDEADLGPLREAARGVLAERRRDQPGPDEPGLAEQDADGRGAVEVEAVLARLARRPRTRRVWFTDGGISSNFPIHLFDRAAPRRPTFGVTLRSRRAGDGPVPDPLDPGRPGRADDALAPVVHPLDPRDGGPASTWAFARAVLATMQDWTDTAALPLPGFRDRIAQVDVDPRDGGLDLRMPPEAIARLAESGRLAGAALAERFTTRGPDGWTGWERHRWTRLRANLPLLEGAAGEVVAALDPGTAAEGERDLRDLLRLPVDEAPLLPWTGRAQRRRAQHAVGGLLEASPVGVAADERLDAGAPQPPLDLRYSPRGGG</sequence>
<dbReference type="SUPFAM" id="SSF52151">
    <property type="entry name" value="FabD/lysophospholipase-like"/>
    <property type="match status" value="1"/>
</dbReference>
<proteinExistence type="predicted"/>
<evidence type="ECO:0000313" key="3">
    <source>
        <dbReference type="EMBL" id="MEJ5946409.1"/>
    </source>
</evidence>
<keyword evidence="2" id="KW-0472">Membrane</keyword>
<dbReference type="EMBL" id="JBBIAA010000022">
    <property type="protein sequence ID" value="MEJ5946409.1"/>
    <property type="molecule type" value="Genomic_DNA"/>
</dbReference>
<feature type="region of interest" description="Disordered" evidence="1">
    <location>
        <begin position="323"/>
        <end position="344"/>
    </location>
</feature>
<feature type="transmembrane region" description="Helical" evidence="2">
    <location>
        <begin position="210"/>
        <end position="230"/>
    </location>
</feature>
<accession>A0ABU8RMX8</accession>